<name>A0A1M6DV65_9FIRM</name>
<keyword evidence="1" id="KW-1133">Transmembrane helix</keyword>
<dbReference type="RefSeq" id="WP_149678118.1">
    <property type="nucleotide sequence ID" value="NZ_FQZP01000009.1"/>
</dbReference>
<dbReference type="Proteomes" id="UP000324781">
    <property type="component" value="Unassembled WGS sequence"/>
</dbReference>
<keyword evidence="1" id="KW-0812">Transmembrane</keyword>
<accession>A0A1M6DV65</accession>
<dbReference type="PROSITE" id="PS50057">
    <property type="entry name" value="FERM_3"/>
    <property type="match status" value="1"/>
</dbReference>
<dbReference type="AlphaFoldDB" id="A0A1M6DV65"/>
<dbReference type="InterPro" id="IPR000299">
    <property type="entry name" value="FERM_domain"/>
</dbReference>
<evidence type="ECO:0000313" key="4">
    <source>
        <dbReference type="Proteomes" id="UP000324781"/>
    </source>
</evidence>
<reference evidence="3 4" key="1">
    <citation type="submission" date="2016-11" db="EMBL/GenBank/DDBJ databases">
        <authorList>
            <person name="Varghese N."/>
            <person name="Submissions S."/>
        </authorList>
    </citation>
    <scope>NUCLEOTIDE SEQUENCE [LARGE SCALE GENOMIC DNA]</scope>
    <source>
        <strain evidence="3 4">DSM 19027</strain>
    </source>
</reference>
<keyword evidence="4" id="KW-1185">Reference proteome</keyword>
<feature type="domain" description="FERM" evidence="2">
    <location>
        <begin position="210"/>
        <end position="251"/>
    </location>
</feature>
<sequence length="251" mass="29518">MICKYCGAKFKNDASECPFCKSENTELTDKIYHNRVGAAISKIKNVKEEVKHKERIFTKKAAEGFLVFVGVLLIATVLYYVISDVYAVIKSGREKEKEEAYLARLETYYQKGDYAGLHACYYDNKDVFTQKDQKYREVIYAWDYMSSIRRMMDAERIFPIDIYYVLEYYNKIYIWTEEKTNDNTVYGNEQILLDFISEAESFLRETLGMTEIQIETVKDAQLDVDRDNNSSLRKIADEICNRLGITEEKRY</sequence>
<evidence type="ECO:0000313" key="3">
    <source>
        <dbReference type="EMBL" id="SHI77144.1"/>
    </source>
</evidence>
<evidence type="ECO:0000259" key="2">
    <source>
        <dbReference type="PROSITE" id="PS50057"/>
    </source>
</evidence>
<keyword evidence="1" id="KW-0472">Membrane</keyword>
<dbReference type="EMBL" id="FQZP01000009">
    <property type="protein sequence ID" value="SHI77144.1"/>
    <property type="molecule type" value="Genomic_DNA"/>
</dbReference>
<protein>
    <recommendedName>
        <fullName evidence="2">FERM domain-containing protein</fullName>
    </recommendedName>
</protein>
<proteinExistence type="predicted"/>
<dbReference type="OrthoDB" id="2036883at2"/>
<evidence type="ECO:0000256" key="1">
    <source>
        <dbReference type="SAM" id="Phobius"/>
    </source>
</evidence>
<organism evidence="3 4">
    <name type="scientific">Thermoclostridium caenicola</name>
    <dbReference type="NCBI Taxonomy" id="659425"/>
    <lineage>
        <taxon>Bacteria</taxon>
        <taxon>Bacillati</taxon>
        <taxon>Bacillota</taxon>
        <taxon>Clostridia</taxon>
        <taxon>Eubacteriales</taxon>
        <taxon>Oscillospiraceae</taxon>
        <taxon>Thermoclostridium</taxon>
    </lineage>
</organism>
<feature type="transmembrane region" description="Helical" evidence="1">
    <location>
        <begin position="61"/>
        <end position="82"/>
    </location>
</feature>
<gene>
    <name evidence="3" type="ORF">SAMN05444373_10096</name>
</gene>